<comment type="caution">
    <text evidence="1">The sequence shown here is derived from an EMBL/GenBank/DDBJ whole genome shotgun (WGS) entry which is preliminary data.</text>
</comment>
<proteinExistence type="predicted"/>
<keyword evidence="2" id="KW-1185">Reference proteome</keyword>
<reference evidence="1" key="2">
    <citation type="journal article" date="2022" name="New Phytol.">
        <title>Evolutionary transition to the ectomycorrhizal habit in the genomes of a hyperdiverse lineage of mushroom-forming fungi.</title>
        <authorList>
            <person name="Looney B."/>
            <person name="Miyauchi S."/>
            <person name="Morin E."/>
            <person name="Drula E."/>
            <person name="Courty P.E."/>
            <person name="Kohler A."/>
            <person name="Kuo A."/>
            <person name="LaButti K."/>
            <person name="Pangilinan J."/>
            <person name="Lipzen A."/>
            <person name="Riley R."/>
            <person name="Andreopoulos W."/>
            <person name="He G."/>
            <person name="Johnson J."/>
            <person name="Nolan M."/>
            <person name="Tritt A."/>
            <person name="Barry K.W."/>
            <person name="Grigoriev I.V."/>
            <person name="Nagy L.G."/>
            <person name="Hibbett D."/>
            <person name="Henrissat B."/>
            <person name="Matheny P.B."/>
            <person name="Labbe J."/>
            <person name="Martin F.M."/>
        </authorList>
    </citation>
    <scope>NUCLEOTIDE SEQUENCE</scope>
    <source>
        <strain evidence="1">FP105234-sp</strain>
    </source>
</reference>
<gene>
    <name evidence="1" type="ORF">FA95DRAFT_1613772</name>
</gene>
<accession>A0ACB8R2S6</accession>
<protein>
    <submittedName>
        <fullName evidence="1">Uncharacterized protein</fullName>
    </submittedName>
</protein>
<evidence type="ECO:0000313" key="2">
    <source>
        <dbReference type="Proteomes" id="UP000814033"/>
    </source>
</evidence>
<dbReference type="EMBL" id="MU276656">
    <property type="protein sequence ID" value="KAI0037926.1"/>
    <property type="molecule type" value="Genomic_DNA"/>
</dbReference>
<reference evidence="1" key="1">
    <citation type="submission" date="2021-02" db="EMBL/GenBank/DDBJ databases">
        <authorList>
            <consortium name="DOE Joint Genome Institute"/>
            <person name="Ahrendt S."/>
            <person name="Looney B.P."/>
            <person name="Miyauchi S."/>
            <person name="Morin E."/>
            <person name="Drula E."/>
            <person name="Courty P.E."/>
            <person name="Chicoki N."/>
            <person name="Fauchery L."/>
            <person name="Kohler A."/>
            <person name="Kuo A."/>
            <person name="Labutti K."/>
            <person name="Pangilinan J."/>
            <person name="Lipzen A."/>
            <person name="Riley R."/>
            <person name="Andreopoulos W."/>
            <person name="He G."/>
            <person name="Johnson J."/>
            <person name="Barry K.W."/>
            <person name="Grigoriev I.V."/>
            <person name="Nagy L."/>
            <person name="Hibbett D."/>
            <person name="Henrissat B."/>
            <person name="Matheny P.B."/>
            <person name="Labbe J."/>
            <person name="Martin F."/>
        </authorList>
    </citation>
    <scope>NUCLEOTIDE SEQUENCE</scope>
    <source>
        <strain evidence="1">FP105234-sp</strain>
    </source>
</reference>
<sequence length="426" mass="47206">MGNAGVTADIVWSACAEPFLTSLDFLDELVQLIEPANSHENPETSLDCRERLSLGLRLGPFGLQAAVNGLDILYNLLPETNPGITRGTYDVRLKVLTHTSETALRLLTDFLCSFPRHMYDPPGLRAVGVLLDRNKTKSTFSDADEEDWSKLTVPNLVLKRADPSALKHALEQDYGHWSDHSAMRYNAMYCGEHGLDGLITRVVHPFLDEFPIEHPHYAEFFEIFEGFFRAVDHKLTNHKKSHGKNKATTPQSEPPPRKHTRSSHQTDSNAHVSDGTEGKRSTRSGTRAQQARTEKNAYAKGADAAPNSPINISSDDDADAQEDNSTSSPVNPIPERKPRPYAGGPTSSKSDATRSPNRVLQRLQLLQQAKQLEQAAALRGQTLTKIIDIIYDQFPVRNAPPKHDLAVMIPSKAILLLLKVVFRSGL</sequence>
<evidence type="ECO:0000313" key="1">
    <source>
        <dbReference type="EMBL" id="KAI0037926.1"/>
    </source>
</evidence>
<dbReference type="Proteomes" id="UP000814033">
    <property type="component" value="Unassembled WGS sequence"/>
</dbReference>
<organism evidence="1 2">
    <name type="scientific">Auriscalpium vulgare</name>
    <dbReference type="NCBI Taxonomy" id="40419"/>
    <lineage>
        <taxon>Eukaryota</taxon>
        <taxon>Fungi</taxon>
        <taxon>Dikarya</taxon>
        <taxon>Basidiomycota</taxon>
        <taxon>Agaricomycotina</taxon>
        <taxon>Agaricomycetes</taxon>
        <taxon>Russulales</taxon>
        <taxon>Auriscalpiaceae</taxon>
        <taxon>Auriscalpium</taxon>
    </lineage>
</organism>
<name>A0ACB8R2S6_9AGAM</name>